<evidence type="ECO:0000313" key="8">
    <source>
        <dbReference type="Proteomes" id="UP000462066"/>
    </source>
</evidence>
<sequence length="770" mass="81950">MLRWIRRVALLLLALAALAALSAWVLLRGSLADLDGEAGLPGLSAPVSIQRDALGTVTVEAADETDMARALGYVHAQERFFEMDLMRRTAAGELSELFGPIAVEFDKRHRAHRIRARVAADLAAFTGGHAAQLQAYADGVNAGLAALAVRPWPYLLLRQAPRRWEVADSALVGYAMYFDLQDAGNARELALWKIKPHLPPALYALLAHDGSQWDAPLLGQARGNAALPDAGEVDLRRLPVAAAARQGLPERLAPGSNNWAVGGALTADGRAIVADDMHLGLRAPNLWFRARLRYADARAPGGRVEVAGFTLPGVPAVIAGSNGHVAWGFTNGYIDNADWLAVPRDSPDIRQYEETVRVAGQPAQVLRVRESGWGPVLAEAGDDLLALRWTAQQPGAMNFALSGLASARDLDAAFAVADLAGMPAQNLVVADAGGRIGWRLIGARPHRSGDCDPATVAAGACEPWAIESAGAPSLVDPPSHRLWTANNRILDGADLARAGDAGYALGARAGQIRDGLFAQERFTERDLLALQLDDRALFLERWWALLQAEAGKGAALGELAAAARRWEGRASPESVAYRLVGAWRLAVHARIADGLTAPAQAALGEDFQMPWLPQFEGVAWPLLEQRPAHLLPPRFADWDALLEDAAKEVGADLGGHGALAQRRWGELNTARICHPLAAALPGWVGSRLCMPADELAGDTDMPRVAAPAFGASQRMVVAPGHEADGIVHMPGGQSGHPLSPFWGAGHRAWVDGEPTPFLPGPAEHVLALSP</sequence>
<dbReference type="Gene3D" id="3.60.20.10">
    <property type="entry name" value="Glutamine Phosphoribosylpyrophosphate, subunit 1, domain 1"/>
    <property type="match status" value="1"/>
</dbReference>
<dbReference type="PANTHER" id="PTHR34218">
    <property type="entry name" value="PEPTIDASE S45 PENICILLIN AMIDASE"/>
    <property type="match status" value="1"/>
</dbReference>
<keyword evidence="6" id="KW-0106">Calcium</keyword>
<keyword evidence="6" id="KW-0479">Metal-binding</keyword>
<comment type="caution">
    <text evidence="7">The sequence shown here is derived from an EMBL/GenBank/DDBJ whole genome shotgun (WGS) entry which is preliminary data.</text>
</comment>
<dbReference type="GO" id="GO:0046872">
    <property type="term" value="F:metal ion binding"/>
    <property type="evidence" value="ECO:0007669"/>
    <property type="project" value="UniProtKB-KW"/>
</dbReference>
<evidence type="ECO:0000256" key="5">
    <source>
        <dbReference type="PIRSR" id="PIRSR001227-1"/>
    </source>
</evidence>
<comment type="cofactor">
    <cofactor evidence="6">
        <name>Ca(2+)</name>
        <dbReference type="ChEBI" id="CHEBI:29108"/>
    </cofactor>
    <text evidence="6">Binds 1 Ca(2+) ion per dimer.</text>
</comment>
<comment type="subunit">
    <text evidence="4">Heterodimer of an alpha subunit and a beta subunit processed from the same precursor.</text>
</comment>
<evidence type="ECO:0000313" key="7">
    <source>
        <dbReference type="EMBL" id="KAF1686755.1"/>
    </source>
</evidence>
<dbReference type="RefSeq" id="WP_162310832.1">
    <property type="nucleotide sequence ID" value="NZ_JACHGU010000001.1"/>
</dbReference>
<dbReference type="InterPro" id="IPR043146">
    <property type="entry name" value="Penicillin_amidase_N_B-knob"/>
</dbReference>
<dbReference type="GO" id="GO:0017000">
    <property type="term" value="P:antibiotic biosynthetic process"/>
    <property type="evidence" value="ECO:0007669"/>
    <property type="project" value="InterPro"/>
</dbReference>
<evidence type="ECO:0000256" key="4">
    <source>
        <dbReference type="ARBA" id="ARBA00038735"/>
    </source>
</evidence>
<dbReference type="SUPFAM" id="SSF56235">
    <property type="entry name" value="N-terminal nucleophile aminohydrolases (Ntn hydrolases)"/>
    <property type="match status" value="1"/>
</dbReference>
<dbReference type="AlphaFoldDB" id="A0A7V8GN40"/>
<feature type="binding site" evidence="6">
    <location>
        <position position="188"/>
    </location>
    <ligand>
        <name>Ca(2+)</name>
        <dbReference type="ChEBI" id="CHEBI:29108"/>
    </ligand>
</feature>
<dbReference type="PIRSF" id="PIRSF001227">
    <property type="entry name" value="Pen_acylase"/>
    <property type="match status" value="1"/>
</dbReference>
<gene>
    <name evidence="7" type="ORF">B1992_07365</name>
</gene>
<dbReference type="Gene3D" id="1.10.439.10">
    <property type="entry name" value="Penicillin Amidohydrolase, domain 1"/>
    <property type="match status" value="1"/>
</dbReference>
<evidence type="ECO:0000256" key="1">
    <source>
        <dbReference type="ARBA" id="ARBA00006586"/>
    </source>
</evidence>
<dbReference type="InterPro" id="IPR023343">
    <property type="entry name" value="Penicillin_amidase_dom1"/>
</dbReference>
<feature type="binding site" evidence="6">
    <location>
        <position position="335"/>
    </location>
    <ligand>
        <name>Ca(2+)</name>
        <dbReference type="ChEBI" id="CHEBI:29108"/>
    </ligand>
</feature>
<name>A0A7V8GN40_9GAMM</name>
<evidence type="ECO:0000256" key="2">
    <source>
        <dbReference type="ARBA" id="ARBA00022801"/>
    </source>
</evidence>
<dbReference type="Proteomes" id="UP000462066">
    <property type="component" value="Unassembled WGS sequence"/>
</dbReference>
<keyword evidence="8" id="KW-1185">Reference proteome</keyword>
<dbReference type="InterPro" id="IPR014395">
    <property type="entry name" value="Pen/GL7ACA/AHL_acylase"/>
</dbReference>
<protein>
    <submittedName>
        <fullName evidence="7">Penicillin acylase</fullName>
    </submittedName>
</protein>
<dbReference type="Gene3D" id="1.10.1400.10">
    <property type="match status" value="1"/>
</dbReference>
<comment type="similarity">
    <text evidence="1">Belongs to the peptidase S45 family.</text>
</comment>
<dbReference type="Pfam" id="PF01804">
    <property type="entry name" value="Penicil_amidase"/>
    <property type="match status" value="1"/>
</dbReference>
<dbReference type="InterPro" id="IPR043147">
    <property type="entry name" value="Penicillin_amidase_A-knob"/>
</dbReference>
<feature type="active site" description="Nucleophile" evidence="5">
    <location>
        <position position="256"/>
    </location>
</feature>
<dbReference type="Gene3D" id="2.30.120.10">
    <property type="match status" value="1"/>
</dbReference>
<dbReference type="InterPro" id="IPR029055">
    <property type="entry name" value="Ntn_hydrolases_N"/>
</dbReference>
<dbReference type="CDD" id="cd03747">
    <property type="entry name" value="Ntn_PGA_like"/>
    <property type="match status" value="1"/>
</dbReference>
<dbReference type="PANTHER" id="PTHR34218:SF4">
    <property type="entry name" value="ACYL-HOMOSERINE LACTONE ACYLASE QUIP"/>
    <property type="match status" value="1"/>
</dbReference>
<dbReference type="EMBL" id="MWIP01000005">
    <property type="protein sequence ID" value="KAF1686755.1"/>
    <property type="molecule type" value="Genomic_DNA"/>
</dbReference>
<proteinExistence type="inferred from homology"/>
<dbReference type="GO" id="GO:0016811">
    <property type="term" value="F:hydrolase activity, acting on carbon-nitrogen (but not peptide) bonds, in linear amides"/>
    <property type="evidence" value="ECO:0007669"/>
    <property type="project" value="InterPro"/>
</dbReference>
<feature type="binding site" evidence="6">
    <location>
        <position position="453"/>
    </location>
    <ligand>
        <name>Ca(2+)</name>
        <dbReference type="ChEBI" id="CHEBI:29108"/>
    </ligand>
</feature>
<organism evidence="7 8">
    <name type="scientific">Pseudoxanthomonas broegbernensis</name>
    <dbReference type="NCBI Taxonomy" id="83619"/>
    <lineage>
        <taxon>Bacteria</taxon>
        <taxon>Pseudomonadati</taxon>
        <taxon>Pseudomonadota</taxon>
        <taxon>Gammaproteobacteria</taxon>
        <taxon>Lysobacterales</taxon>
        <taxon>Lysobacteraceae</taxon>
        <taxon>Pseudoxanthomonas</taxon>
    </lineage>
</organism>
<evidence type="ECO:0000256" key="3">
    <source>
        <dbReference type="ARBA" id="ARBA00023145"/>
    </source>
</evidence>
<keyword evidence="2" id="KW-0378">Hydrolase</keyword>
<keyword evidence="3" id="KW-0865">Zymogen</keyword>
<accession>A0A7V8GN40</accession>
<dbReference type="InterPro" id="IPR002692">
    <property type="entry name" value="S45"/>
</dbReference>
<evidence type="ECO:0000256" key="6">
    <source>
        <dbReference type="PIRSR" id="PIRSR001227-2"/>
    </source>
</evidence>
<reference evidence="7 8" key="1">
    <citation type="submission" date="2017-10" db="EMBL/GenBank/DDBJ databases">
        <title>Whole genome sequencing of Pseudoxanthomonas broegbernensis DSM 12573(T).</title>
        <authorList>
            <person name="Kumar S."/>
            <person name="Bansal K."/>
            <person name="Kaur A."/>
            <person name="Patil P."/>
            <person name="Sharma S."/>
            <person name="Patil P.B."/>
        </authorList>
    </citation>
    <scope>NUCLEOTIDE SEQUENCE [LARGE SCALE GENOMIC DNA]</scope>
    <source>
        <strain evidence="7 8">DSM 12573</strain>
    </source>
</reference>
<feature type="binding site" evidence="6">
    <location>
        <position position="338"/>
    </location>
    <ligand>
        <name>Ca(2+)</name>
        <dbReference type="ChEBI" id="CHEBI:29108"/>
    </ligand>
</feature>